<gene>
    <name evidence="2" type="ORF">IZ6_05370</name>
</gene>
<dbReference type="KEGG" id="tso:IZ6_05370"/>
<sequence>MAFERGVLAAVFLMAALPAAYAVGPKGHVATIMFETDSETNNAPLYAHPSFDCTSKKKIIDKFNRIEFWAKNKREFSMTKEVPANAPFTFSIYGRTHVRWDAGMREVFTVCEPILSFTPQAGATYLARHSMNLRGDCALALFRRNGAALTPEPASRLVCPVLNGTPVSQ</sequence>
<evidence type="ECO:0000313" key="2">
    <source>
        <dbReference type="EMBL" id="BCJ89802.1"/>
    </source>
</evidence>
<dbReference type="EMBL" id="AP023361">
    <property type="protein sequence ID" value="BCJ89802.1"/>
    <property type="molecule type" value="Genomic_DNA"/>
</dbReference>
<organism evidence="2 3">
    <name type="scientific">Terrihabitans soli</name>
    <dbReference type="NCBI Taxonomy" id="708113"/>
    <lineage>
        <taxon>Bacteria</taxon>
        <taxon>Pseudomonadati</taxon>
        <taxon>Pseudomonadota</taxon>
        <taxon>Alphaproteobacteria</taxon>
        <taxon>Hyphomicrobiales</taxon>
        <taxon>Terrihabitans</taxon>
    </lineage>
</organism>
<dbReference type="Proteomes" id="UP000515317">
    <property type="component" value="Chromosome"/>
</dbReference>
<protein>
    <submittedName>
        <fullName evidence="2">Uncharacterized protein</fullName>
    </submittedName>
</protein>
<reference evidence="2 3" key="1">
    <citation type="submission" date="2020-08" db="EMBL/GenBank/DDBJ databases">
        <title>Genome sequence of Rhizobiales bacterium strain IZ6.</title>
        <authorList>
            <person name="Nakai R."/>
            <person name="Naganuma T."/>
        </authorList>
    </citation>
    <scope>NUCLEOTIDE SEQUENCE [LARGE SCALE GENOMIC DNA]</scope>
    <source>
        <strain evidence="2 3">IZ6</strain>
    </source>
</reference>
<keyword evidence="3" id="KW-1185">Reference proteome</keyword>
<keyword evidence="1" id="KW-0732">Signal</keyword>
<feature type="signal peptide" evidence="1">
    <location>
        <begin position="1"/>
        <end position="22"/>
    </location>
</feature>
<feature type="chain" id="PRO_5027574906" evidence="1">
    <location>
        <begin position="23"/>
        <end position="169"/>
    </location>
</feature>
<dbReference type="RefSeq" id="WP_222876485.1">
    <property type="nucleotide sequence ID" value="NZ_AP023361.1"/>
</dbReference>
<evidence type="ECO:0000313" key="3">
    <source>
        <dbReference type="Proteomes" id="UP000515317"/>
    </source>
</evidence>
<dbReference type="AlphaFoldDB" id="A0A6S6QRA5"/>
<evidence type="ECO:0000256" key="1">
    <source>
        <dbReference type="SAM" id="SignalP"/>
    </source>
</evidence>
<accession>A0A6S6QRA5</accession>
<name>A0A6S6QRA5_9HYPH</name>
<proteinExistence type="predicted"/>